<proteinExistence type="predicted"/>
<sequence>MASFFDTRYMLKKLSGVFQTQGVKKDRINGQGTKGRSGYEYWIYDYHK</sequence>
<dbReference type="HOGENOM" id="CLU_3151685_0_0_9"/>
<reference evidence="1 2" key="2">
    <citation type="submission" date="2009-03" db="EMBL/GenBank/DDBJ databases">
        <title>Draft genome sequence of Coprococcus comes (ATCC 27758).</title>
        <authorList>
            <person name="Sudarsanam P."/>
            <person name="Ley R."/>
            <person name="Guruge J."/>
            <person name="Turnbaugh P.J."/>
            <person name="Mahowald M."/>
            <person name="Liep D."/>
            <person name="Gordon J."/>
        </authorList>
    </citation>
    <scope>NUCLEOTIDE SEQUENCE [LARGE SCALE GENOMIC DNA]</scope>
    <source>
        <strain evidence="1 2">ATCC 27758</strain>
    </source>
</reference>
<organism evidence="1 2">
    <name type="scientific">Coprococcus comes ATCC 27758</name>
    <dbReference type="NCBI Taxonomy" id="470146"/>
    <lineage>
        <taxon>Bacteria</taxon>
        <taxon>Bacillati</taxon>
        <taxon>Bacillota</taxon>
        <taxon>Clostridia</taxon>
        <taxon>Lachnospirales</taxon>
        <taxon>Lachnospiraceae</taxon>
        <taxon>Coprococcus</taxon>
    </lineage>
</organism>
<dbReference type="Proteomes" id="UP000003793">
    <property type="component" value="Unassembled WGS sequence"/>
</dbReference>
<accession>C0BBY9</accession>
<evidence type="ECO:0000313" key="2">
    <source>
        <dbReference type="Proteomes" id="UP000003793"/>
    </source>
</evidence>
<reference evidence="1 2" key="1">
    <citation type="submission" date="2009-02" db="EMBL/GenBank/DDBJ databases">
        <authorList>
            <person name="Fulton L."/>
            <person name="Clifton S."/>
            <person name="Fulton B."/>
            <person name="Xu J."/>
            <person name="Minx P."/>
            <person name="Pepin K.H."/>
            <person name="Johnson M."/>
            <person name="Bhonagiri V."/>
            <person name="Nash W.E."/>
            <person name="Mardis E.R."/>
            <person name="Wilson R.K."/>
        </authorList>
    </citation>
    <scope>NUCLEOTIDE SEQUENCE [LARGE SCALE GENOMIC DNA]</scope>
    <source>
        <strain evidence="1 2">ATCC 27758</strain>
    </source>
</reference>
<evidence type="ECO:0000313" key="1">
    <source>
        <dbReference type="EMBL" id="EEG89613.1"/>
    </source>
</evidence>
<comment type="caution">
    <text evidence="1">The sequence shown here is derived from an EMBL/GenBank/DDBJ whole genome shotgun (WGS) entry which is preliminary data.</text>
</comment>
<protein>
    <submittedName>
        <fullName evidence="1">Uncharacterized protein</fullName>
    </submittedName>
</protein>
<dbReference type="EMBL" id="ABVR01000041">
    <property type="protein sequence ID" value="EEG89613.1"/>
    <property type="molecule type" value="Genomic_DNA"/>
</dbReference>
<gene>
    <name evidence="1" type="ORF">COPCOM_02598</name>
</gene>
<name>C0BBY9_9FIRM</name>
<dbReference type="AlphaFoldDB" id="C0BBY9"/>